<reference evidence="3 4" key="1">
    <citation type="submission" date="2020-06" db="EMBL/GenBank/DDBJ databases">
        <authorList>
            <person name="Li R."/>
            <person name="Bekaert M."/>
        </authorList>
    </citation>
    <scope>NUCLEOTIDE SEQUENCE [LARGE SCALE GENOMIC DNA]</scope>
    <source>
        <strain evidence="4">wild</strain>
    </source>
</reference>
<dbReference type="Proteomes" id="UP000507470">
    <property type="component" value="Unassembled WGS sequence"/>
</dbReference>
<name>A0A6J8AZJ2_MYTCO</name>
<dbReference type="EMBL" id="CACVKT020002094">
    <property type="protein sequence ID" value="CAC5374896.1"/>
    <property type="molecule type" value="Genomic_DNA"/>
</dbReference>
<feature type="compositionally biased region" description="Basic and acidic residues" evidence="1">
    <location>
        <begin position="180"/>
        <end position="196"/>
    </location>
</feature>
<feature type="compositionally biased region" description="Polar residues" evidence="1">
    <location>
        <begin position="1"/>
        <end position="11"/>
    </location>
</feature>
<feature type="region of interest" description="Disordered" evidence="1">
    <location>
        <begin position="1"/>
        <end position="52"/>
    </location>
</feature>
<dbReference type="AlphaFoldDB" id="A0A6J8AZJ2"/>
<feature type="compositionally biased region" description="Polar residues" evidence="1">
    <location>
        <begin position="170"/>
        <end position="179"/>
    </location>
</feature>
<accession>A0A6J8AZJ2</accession>
<feature type="compositionally biased region" description="Basic and acidic residues" evidence="1">
    <location>
        <begin position="72"/>
        <end position="102"/>
    </location>
</feature>
<keyword evidence="4" id="KW-1185">Reference proteome</keyword>
<sequence length="344" mass="39368">MNVSQVYTTEMNPEVLVSDRKSGRTDNDEIKPVDDLTSKNVQGKPESKYDEEKDPTILTLWKKAKIRNAEVQAKRNEMTDINRKRQNERVHMHSSGSREKIQQQKSRAHRGSRDKRSKNATDNAKQAELKHINGLSQMSSDRFPPQPNTTQRVVYFQNRFIILDAADHQTGPSNSTINEHNNDNDTSRIKSSKMDSMETSFSKINSTTDSKNKTNRKEIEMDATSVTMDARGIDIILTDPDNSSKQIKNMDSFNTDEAKERNTIWRKINRVLLDDRVKASNGQIVLENRHPEEYRILKKVLNILFLTIGITLFVSVIIVVIYAFIVGDEKTELSQFITTTTVPP</sequence>
<keyword evidence="2" id="KW-1133">Transmembrane helix</keyword>
<feature type="compositionally biased region" description="Basic and acidic residues" evidence="1">
    <location>
        <begin position="17"/>
        <end position="37"/>
    </location>
</feature>
<feature type="region of interest" description="Disordered" evidence="1">
    <location>
        <begin position="168"/>
        <end position="216"/>
    </location>
</feature>
<keyword evidence="2" id="KW-0472">Membrane</keyword>
<gene>
    <name evidence="3" type="ORF">MCOR_12115</name>
</gene>
<proteinExistence type="predicted"/>
<dbReference type="OrthoDB" id="6256667at2759"/>
<feature type="region of interest" description="Disordered" evidence="1">
    <location>
        <begin position="72"/>
        <end position="125"/>
    </location>
</feature>
<feature type="compositionally biased region" description="Basic residues" evidence="1">
    <location>
        <begin position="106"/>
        <end position="118"/>
    </location>
</feature>
<feature type="compositionally biased region" description="Polar residues" evidence="1">
    <location>
        <begin position="197"/>
        <end position="209"/>
    </location>
</feature>
<protein>
    <submittedName>
        <fullName evidence="3">Uncharacterized protein</fullName>
    </submittedName>
</protein>
<feature type="transmembrane region" description="Helical" evidence="2">
    <location>
        <begin position="303"/>
        <end position="325"/>
    </location>
</feature>
<keyword evidence="2" id="KW-0812">Transmembrane</keyword>
<evidence type="ECO:0000313" key="3">
    <source>
        <dbReference type="EMBL" id="CAC5374896.1"/>
    </source>
</evidence>
<organism evidence="3 4">
    <name type="scientific">Mytilus coruscus</name>
    <name type="common">Sea mussel</name>
    <dbReference type="NCBI Taxonomy" id="42192"/>
    <lineage>
        <taxon>Eukaryota</taxon>
        <taxon>Metazoa</taxon>
        <taxon>Spiralia</taxon>
        <taxon>Lophotrochozoa</taxon>
        <taxon>Mollusca</taxon>
        <taxon>Bivalvia</taxon>
        <taxon>Autobranchia</taxon>
        <taxon>Pteriomorphia</taxon>
        <taxon>Mytilida</taxon>
        <taxon>Mytiloidea</taxon>
        <taxon>Mytilidae</taxon>
        <taxon>Mytilinae</taxon>
        <taxon>Mytilus</taxon>
    </lineage>
</organism>
<evidence type="ECO:0000256" key="2">
    <source>
        <dbReference type="SAM" id="Phobius"/>
    </source>
</evidence>
<evidence type="ECO:0000256" key="1">
    <source>
        <dbReference type="SAM" id="MobiDB-lite"/>
    </source>
</evidence>
<evidence type="ECO:0000313" key="4">
    <source>
        <dbReference type="Proteomes" id="UP000507470"/>
    </source>
</evidence>